<gene>
    <name evidence="2" type="ORF">HV560_05660</name>
</gene>
<dbReference type="AlphaFoldDB" id="A0ABD7A8J4"/>
<dbReference type="RefSeq" id="WP_176812356.1">
    <property type="nucleotide sequence ID" value="NZ_CP055305.1"/>
</dbReference>
<organism evidence="2 3">
    <name type="scientific">Mannheimia pernigra</name>
    <dbReference type="NCBI Taxonomy" id="111844"/>
    <lineage>
        <taxon>Bacteria</taxon>
        <taxon>Pseudomonadati</taxon>
        <taxon>Pseudomonadota</taxon>
        <taxon>Gammaproteobacteria</taxon>
        <taxon>Pasteurellales</taxon>
        <taxon>Pasteurellaceae</taxon>
        <taxon>Mannheimia</taxon>
    </lineage>
</organism>
<feature type="domain" description="CdiI immunity protein" evidence="1">
    <location>
        <begin position="3"/>
        <end position="88"/>
    </location>
</feature>
<reference evidence="2 3" key="1">
    <citation type="submission" date="2020-06" db="EMBL/GenBank/DDBJ databases">
        <title>Mannheimia pernigra sp. nov. isolated from bovine respiratory tract.</title>
        <authorList>
            <person name="Kuhnert P."/>
            <person name="Akarsu-Egger H."/>
        </authorList>
    </citation>
    <scope>NUCLEOTIDE SEQUENCE [LARGE SCALE GENOMIC DNA]</scope>
    <source>
        <strain evidence="2 3">17CN0883</strain>
    </source>
</reference>
<evidence type="ECO:0000313" key="2">
    <source>
        <dbReference type="EMBL" id="QLB42328.1"/>
    </source>
</evidence>
<dbReference type="KEGG" id="mpeg:HV560_05660"/>
<name>A0ABD7A8J4_9PAST</name>
<sequence length="97" mass="11639">MHPKLRYFFSTYFHQDWFLLEGETLEDVLSNFKKNEMHKICQEVILELDLLIKEGYVDEHYIYSLGCFMIPSADVNGNVISWLKRIREYLSVEKDKS</sequence>
<dbReference type="Proteomes" id="UP000509784">
    <property type="component" value="Chromosome"/>
</dbReference>
<accession>A0ABD7A8J4</accession>
<protein>
    <recommendedName>
        <fullName evidence="1">CdiI immunity protein domain-containing protein</fullName>
    </recommendedName>
</protein>
<proteinExistence type="predicted"/>
<evidence type="ECO:0000259" key="1">
    <source>
        <dbReference type="Pfam" id="PF18593"/>
    </source>
</evidence>
<dbReference type="InterPro" id="IPR041129">
    <property type="entry name" value="CdiI_2"/>
</dbReference>
<evidence type="ECO:0000313" key="3">
    <source>
        <dbReference type="Proteomes" id="UP000509784"/>
    </source>
</evidence>
<dbReference type="EMBL" id="CP055305">
    <property type="protein sequence ID" value="QLB42328.1"/>
    <property type="molecule type" value="Genomic_DNA"/>
</dbReference>
<dbReference type="Pfam" id="PF18593">
    <property type="entry name" value="CdiI_2"/>
    <property type="match status" value="1"/>
</dbReference>